<dbReference type="RefSeq" id="WP_215623125.1">
    <property type="nucleotide sequence ID" value="NZ_CP076134.1"/>
</dbReference>
<gene>
    <name evidence="1" type="ORF">KMZ29_07535</name>
</gene>
<name>A0A975NG45_9BRAD</name>
<reference evidence="1" key="1">
    <citation type="submission" date="2021-06" db="EMBL/GenBank/DDBJ databases">
        <title>Bradyrhizobium sp. S2-20-1 Genome sequencing.</title>
        <authorList>
            <person name="Jin L."/>
        </authorList>
    </citation>
    <scope>NUCLEOTIDE SEQUENCE</scope>
    <source>
        <strain evidence="1">S2-20-1</strain>
    </source>
</reference>
<evidence type="ECO:0000313" key="1">
    <source>
        <dbReference type="EMBL" id="QWG14508.1"/>
    </source>
</evidence>
<dbReference type="EMBL" id="CP076134">
    <property type="protein sequence ID" value="QWG14508.1"/>
    <property type="molecule type" value="Genomic_DNA"/>
</dbReference>
<organism evidence="1 2">
    <name type="scientific">Bradyrhizobium sediminis</name>
    <dbReference type="NCBI Taxonomy" id="2840469"/>
    <lineage>
        <taxon>Bacteria</taxon>
        <taxon>Pseudomonadati</taxon>
        <taxon>Pseudomonadota</taxon>
        <taxon>Alphaproteobacteria</taxon>
        <taxon>Hyphomicrobiales</taxon>
        <taxon>Nitrobacteraceae</taxon>
        <taxon>Bradyrhizobium</taxon>
    </lineage>
</organism>
<sequence>MEEFIHRENLIIFKRQLTGAKNDARRQVLLKLLAEEEAREMPAKAAK</sequence>
<dbReference type="Proteomes" id="UP000680839">
    <property type="component" value="Chromosome"/>
</dbReference>
<dbReference type="AlphaFoldDB" id="A0A975NG45"/>
<proteinExistence type="predicted"/>
<accession>A0A975NG45</accession>
<evidence type="ECO:0000313" key="2">
    <source>
        <dbReference type="Proteomes" id="UP000680839"/>
    </source>
</evidence>
<protein>
    <submittedName>
        <fullName evidence="1">Uncharacterized protein</fullName>
    </submittedName>
</protein>